<name>A0A6P0F146_9ACTN</name>
<dbReference type="Pfam" id="PF05901">
    <property type="entry name" value="Excalibur"/>
    <property type="match status" value="1"/>
</dbReference>
<feature type="compositionally biased region" description="Polar residues" evidence="1">
    <location>
        <begin position="8"/>
        <end position="18"/>
    </location>
</feature>
<dbReference type="SMART" id="SM00894">
    <property type="entry name" value="Excalibur"/>
    <property type="match status" value="1"/>
</dbReference>
<proteinExistence type="predicted"/>
<protein>
    <recommendedName>
        <fullName evidence="2">Excalibur calcium-binding domain-containing protein</fullName>
    </recommendedName>
</protein>
<reference evidence="4 6" key="2">
    <citation type="submission" date="2020-02" db="EMBL/GenBank/DDBJ databases">
        <title>The WGS of Modestobacter muralis DSM 100205.</title>
        <authorList>
            <person name="Jiang Z."/>
        </authorList>
    </citation>
    <scope>NUCLEOTIDE SEQUENCE [LARGE SCALE GENOMIC DNA]</scope>
    <source>
        <strain evidence="4 6">DSM 100205</strain>
    </source>
</reference>
<evidence type="ECO:0000259" key="2">
    <source>
        <dbReference type="SMART" id="SM00894"/>
    </source>
</evidence>
<organism evidence="3 5">
    <name type="scientific">Modestobacter muralis</name>
    <dbReference type="NCBI Taxonomy" id="1608614"/>
    <lineage>
        <taxon>Bacteria</taxon>
        <taxon>Bacillati</taxon>
        <taxon>Actinomycetota</taxon>
        <taxon>Actinomycetes</taxon>
        <taxon>Geodermatophilales</taxon>
        <taxon>Geodermatophilaceae</taxon>
        <taxon>Modestobacter</taxon>
    </lineage>
</organism>
<dbReference type="Proteomes" id="UP000471152">
    <property type="component" value="Unassembled WGS sequence"/>
</dbReference>
<feature type="region of interest" description="Disordered" evidence="1">
    <location>
        <begin position="135"/>
        <end position="160"/>
    </location>
</feature>
<feature type="compositionally biased region" description="Low complexity" evidence="1">
    <location>
        <begin position="73"/>
        <end position="110"/>
    </location>
</feature>
<accession>A0A6P0F146</accession>
<dbReference type="AlphaFoldDB" id="A0A6P0F146"/>
<evidence type="ECO:0000313" key="6">
    <source>
        <dbReference type="Proteomes" id="UP000471152"/>
    </source>
</evidence>
<feature type="region of interest" description="Disordered" evidence="1">
    <location>
        <begin position="73"/>
        <end position="117"/>
    </location>
</feature>
<gene>
    <name evidence="4" type="ORF">G3R41_21785</name>
    <name evidence="3" type="ORF">GCU67_20970</name>
</gene>
<evidence type="ECO:0000313" key="3">
    <source>
        <dbReference type="EMBL" id="NEK96619.1"/>
    </source>
</evidence>
<dbReference type="Proteomes" id="UP000468828">
    <property type="component" value="Unassembled WGS sequence"/>
</dbReference>
<keyword evidence="5" id="KW-1185">Reference proteome</keyword>
<reference evidence="3 5" key="1">
    <citation type="submission" date="2020-01" db="EMBL/GenBank/DDBJ databases">
        <title>the WGS Modestobacter muralis CPCC 204518.</title>
        <authorList>
            <person name="Jiang Z."/>
        </authorList>
    </citation>
    <scope>NUCLEOTIDE SEQUENCE [LARGE SCALE GENOMIC DNA]</scope>
    <source>
        <strain evidence="3 5">DSM 100205</strain>
    </source>
</reference>
<comment type="caution">
    <text evidence="3">The sequence shown here is derived from an EMBL/GenBank/DDBJ whole genome shotgun (WGS) entry which is preliminary data.</text>
</comment>
<dbReference type="EMBL" id="JAAGWH010000070">
    <property type="protein sequence ID" value="NEK96619.1"/>
    <property type="molecule type" value="Genomic_DNA"/>
</dbReference>
<sequence length="160" mass="16019">MRQDRRVSTLSPLPTSAKSTRKRKVLTYGATALVAFGVGAAGGGGQAEPVAAERIEVAGPTVTMTAPAPAPVTVTQTAPAPAPATETVTVTETAEAPAAAAAPAPRTSTAIPVPTPAAPREVSYANCTEVRNAGAAPIRRGEPGYSSKLDRDGDGIACDT</sequence>
<feature type="domain" description="Excalibur calcium-binding" evidence="2">
    <location>
        <begin position="123"/>
        <end position="159"/>
    </location>
</feature>
<feature type="region of interest" description="Disordered" evidence="1">
    <location>
        <begin position="1"/>
        <end position="20"/>
    </location>
</feature>
<evidence type="ECO:0000313" key="4">
    <source>
        <dbReference type="EMBL" id="NEN53538.1"/>
    </source>
</evidence>
<evidence type="ECO:0000313" key="5">
    <source>
        <dbReference type="Proteomes" id="UP000468828"/>
    </source>
</evidence>
<evidence type="ECO:0000256" key="1">
    <source>
        <dbReference type="SAM" id="MobiDB-lite"/>
    </source>
</evidence>
<dbReference type="EMBL" id="JAAGWB010000074">
    <property type="protein sequence ID" value="NEN53538.1"/>
    <property type="molecule type" value="Genomic_DNA"/>
</dbReference>
<dbReference type="InterPro" id="IPR008613">
    <property type="entry name" value="Excalibur_Ca-bd_domain"/>
</dbReference>